<reference evidence="1 2" key="1">
    <citation type="submission" date="2018-08" db="EMBL/GenBank/DDBJ databases">
        <title>Recombination of ecologically and evolutionarily significant loci maintains genetic cohesion in the Pseudomonas syringae species complex.</title>
        <authorList>
            <person name="Dillon M."/>
            <person name="Thakur S."/>
            <person name="Almeida R.N.D."/>
            <person name="Weir B.S."/>
            <person name="Guttman D.S."/>
        </authorList>
    </citation>
    <scope>NUCLEOTIDE SEQUENCE [LARGE SCALE GENOMIC DNA]</scope>
    <source>
        <strain evidence="1 2">ICMP 4525</strain>
    </source>
</reference>
<evidence type="ECO:0000313" key="2">
    <source>
        <dbReference type="Proteomes" id="UP000271531"/>
    </source>
</evidence>
<gene>
    <name evidence="1" type="ORF">ALP03_02006</name>
</gene>
<sequence length="134" mass="14928">MIVMLADLAIAEHESGLNIVDHRAPGLTEQIGRHPMCSARPIIGTHLIEDHREIFRLGSQHAPHVAYLRPAQFTKCRVTKQHVIGITGTHRLGIQLRKRLIKAGDQCAVGLTLFLVVHACTSLGELSVHDKRRR</sequence>
<dbReference type="AlphaFoldDB" id="A0A3M6G2T5"/>
<name>A0A3M6G2T5_PSEAJ</name>
<proteinExistence type="predicted"/>
<organism evidence="1 2">
    <name type="scientific">Pseudomonas amygdali pv. tabaci</name>
    <name type="common">Pseudomonas syringae pv. tabaci</name>
    <dbReference type="NCBI Taxonomy" id="322"/>
    <lineage>
        <taxon>Bacteria</taxon>
        <taxon>Pseudomonadati</taxon>
        <taxon>Pseudomonadota</taxon>
        <taxon>Gammaproteobacteria</taxon>
        <taxon>Pseudomonadales</taxon>
        <taxon>Pseudomonadaceae</taxon>
        <taxon>Pseudomonas</taxon>
        <taxon>Pseudomonas amygdali</taxon>
    </lineage>
</organism>
<evidence type="ECO:0000313" key="1">
    <source>
        <dbReference type="EMBL" id="RMV87038.1"/>
    </source>
</evidence>
<dbReference type="Proteomes" id="UP000271531">
    <property type="component" value="Unassembled WGS sequence"/>
</dbReference>
<accession>A0A3M6G2T5</accession>
<protein>
    <submittedName>
        <fullName evidence="1">Uncharacterized protein</fullName>
    </submittedName>
</protein>
<dbReference type="EMBL" id="RBVA01000908">
    <property type="protein sequence ID" value="RMV87038.1"/>
    <property type="molecule type" value="Genomic_DNA"/>
</dbReference>
<comment type="caution">
    <text evidence="1">The sequence shown here is derived from an EMBL/GenBank/DDBJ whole genome shotgun (WGS) entry which is preliminary data.</text>
</comment>